<dbReference type="Proteomes" id="UP000250235">
    <property type="component" value="Unassembled WGS sequence"/>
</dbReference>
<organism evidence="1 2">
    <name type="scientific">Dorcoceras hygrometricum</name>
    <dbReference type="NCBI Taxonomy" id="472368"/>
    <lineage>
        <taxon>Eukaryota</taxon>
        <taxon>Viridiplantae</taxon>
        <taxon>Streptophyta</taxon>
        <taxon>Embryophyta</taxon>
        <taxon>Tracheophyta</taxon>
        <taxon>Spermatophyta</taxon>
        <taxon>Magnoliopsida</taxon>
        <taxon>eudicotyledons</taxon>
        <taxon>Gunneridae</taxon>
        <taxon>Pentapetalae</taxon>
        <taxon>asterids</taxon>
        <taxon>lamiids</taxon>
        <taxon>Lamiales</taxon>
        <taxon>Gesneriaceae</taxon>
        <taxon>Didymocarpoideae</taxon>
        <taxon>Trichosporeae</taxon>
        <taxon>Loxocarpinae</taxon>
        <taxon>Dorcoceras</taxon>
    </lineage>
</organism>
<dbReference type="AlphaFoldDB" id="A0A2Z7AQH7"/>
<dbReference type="EMBL" id="KV013954">
    <property type="protein sequence ID" value="KZV23110.1"/>
    <property type="molecule type" value="Genomic_DNA"/>
</dbReference>
<proteinExistence type="predicted"/>
<keyword evidence="2" id="KW-1185">Reference proteome</keyword>
<name>A0A2Z7AQH7_9LAMI</name>
<evidence type="ECO:0000313" key="2">
    <source>
        <dbReference type="Proteomes" id="UP000250235"/>
    </source>
</evidence>
<protein>
    <submittedName>
        <fullName evidence="1">Uncharacterized protein</fullName>
    </submittedName>
</protein>
<accession>A0A2Z7AQH7</accession>
<sequence>MGSNPSTESNYKTAVNNKNEMQMLCMKKETTAQRKLQQKYVSTLATRRIGEMRVRKSPLTLASWPEKSDSNLLNIRKIQGIINNNSRPTTEIHGWEFHAQPTTNHHNTTQQGAKSQLGNEISKLKPKATCTHKHTVEDSSFVISLQRTIDSETSVGRVRALLKGRISAGISCCRKASLKESKS</sequence>
<gene>
    <name evidence="1" type="ORF">F511_09148</name>
</gene>
<reference evidence="1 2" key="1">
    <citation type="journal article" date="2015" name="Proc. Natl. Acad. Sci. U.S.A.">
        <title>The resurrection genome of Boea hygrometrica: A blueprint for survival of dehydration.</title>
        <authorList>
            <person name="Xiao L."/>
            <person name="Yang G."/>
            <person name="Zhang L."/>
            <person name="Yang X."/>
            <person name="Zhao S."/>
            <person name="Ji Z."/>
            <person name="Zhou Q."/>
            <person name="Hu M."/>
            <person name="Wang Y."/>
            <person name="Chen M."/>
            <person name="Xu Y."/>
            <person name="Jin H."/>
            <person name="Xiao X."/>
            <person name="Hu G."/>
            <person name="Bao F."/>
            <person name="Hu Y."/>
            <person name="Wan P."/>
            <person name="Li L."/>
            <person name="Deng X."/>
            <person name="Kuang T."/>
            <person name="Xiang C."/>
            <person name="Zhu J.K."/>
            <person name="Oliver M.J."/>
            <person name="He Y."/>
        </authorList>
    </citation>
    <scope>NUCLEOTIDE SEQUENCE [LARGE SCALE GENOMIC DNA]</scope>
    <source>
        <strain evidence="2">cv. XS01</strain>
    </source>
</reference>
<evidence type="ECO:0000313" key="1">
    <source>
        <dbReference type="EMBL" id="KZV23110.1"/>
    </source>
</evidence>